<organism evidence="4 5">
    <name type="scientific">Gigaspora rosea</name>
    <dbReference type="NCBI Taxonomy" id="44941"/>
    <lineage>
        <taxon>Eukaryota</taxon>
        <taxon>Fungi</taxon>
        <taxon>Fungi incertae sedis</taxon>
        <taxon>Mucoromycota</taxon>
        <taxon>Glomeromycotina</taxon>
        <taxon>Glomeromycetes</taxon>
        <taxon>Diversisporales</taxon>
        <taxon>Gigasporaceae</taxon>
        <taxon>Gigaspora</taxon>
    </lineage>
</organism>
<evidence type="ECO:0000259" key="3">
    <source>
        <dbReference type="PROSITE" id="PS50118"/>
    </source>
</evidence>
<accession>A0A397VB04</accession>
<reference evidence="4 5" key="1">
    <citation type="submission" date="2018-06" db="EMBL/GenBank/DDBJ databases">
        <title>Comparative genomics reveals the genomic features of Rhizophagus irregularis, R. cerebriforme, R. diaphanum and Gigaspora rosea, and their symbiotic lifestyle signature.</title>
        <authorList>
            <person name="Morin E."/>
            <person name="San Clemente H."/>
            <person name="Chen E.C.H."/>
            <person name="De La Providencia I."/>
            <person name="Hainaut M."/>
            <person name="Kuo A."/>
            <person name="Kohler A."/>
            <person name="Murat C."/>
            <person name="Tang N."/>
            <person name="Roy S."/>
            <person name="Loubradou J."/>
            <person name="Henrissat B."/>
            <person name="Grigoriev I.V."/>
            <person name="Corradi N."/>
            <person name="Roux C."/>
            <person name="Martin F.M."/>
        </authorList>
    </citation>
    <scope>NUCLEOTIDE SEQUENCE [LARGE SCALE GENOMIC DNA]</scope>
    <source>
        <strain evidence="4 5">DAOM 194757</strain>
    </source>
</reference>
<keyword evidence="5" id="KW-1185">Reference proteome</keyword>
<dbReference type="Pfam" id="PF00505">
    <property type="entry name" value="HMG_box"/>
    <property type="match status" value="1"/>
</dbReference>
<feature type="region of interest" description="Disordered" evidence="2">
    <location>
        <begin position="293"/>
        <end position="316"/>
    </location>
</feature>
<feature type="domain" description="HMG box" evidence="3">
    <location>
        <begin position="1"/>
        <end position="69"/>
    </location>
</feature>
<dbReference type="InterPro" id="IPR036910">
    <property type="entry name" value="HMG_box_dom_sf"/>
</dbReference>
<dbReference type="AlphaFoldDB" id="A0A397VB04"/>
<dbReference type="SMART" id="SM00398">
    <property type="entry name" value="HMG"/>
    <property type="match status" value="1"/>
</dbReference>
<feature type="DNA-binding region" description="HMG box" evidence="1">
    <location>
        <begin position="1"/>
        <end position="69"/>
    </location>
</feature>
<name>A0A397VB04_9GLOM</name>
<evidence type="ECO:0000313" key="4">
    <source>
        <dbReference type="EMBL" id="RIB18129.1"/>
    </source>
</evidence>
<dbReference type="STRING" id="44941.A0A397VB04"/>
<dbReference type="GO" id="GO:0003677">
    <property type="term" value="F:DNA binding"/>
    <property type="evidence" value="ECO:0007669"/>
    <property type="project" value="UniProtKB-UniRule"/>
</dbReference>
<gene>
    <name evidence="4" type="ORF">C2G38_1370517</name>
</gene>
<sequence>MLLKSHLMLTCNSPRLKEIKEANPDASAKELLTLIGETWRKMSEEEKKPYQDMVKVSMIKYEEQMKSYKDLCANSPVDMPTPDTYTPKQTLDTQEIEQAMNIQENQDTHNPYFYGEQQPSQVVKQDLLLYEPPIQENCKTSDSGSSQEVHNSPVILKNKDHNSGNLLLCQPFEPSNGNNNIGNIDMEGSGHWFQDDSQFQDPTNYVQQQYNEYQQIPHEISQQKILQDNSRQISRQEYYQKQMSQHHQQQMAQELSQQRALCHQMQKQQMMPSVQQEMTQQQEMFVVSNEIGQPPPYNDQNVNWNGVRPEVGGAAV</sequence>
<dbReference type="OrthoDB" id="1919336at2759"/>
<evidence type="ECO:0000313" key="5">
    <source>
        <dbReference type="Proteomes" id="UP000266673"/>
    </source>
</evidence>
<comment type="caution">
    <text evidence="4">The sequence shown here is derived from an EMBL/GenBank/DDBJ whole genome shotgun (WGS) entry which is preliminary data.</text>
</comment>
<dbReference type="EMBL" id="QKWP01000559">
    <property type="protein sequence ID" value="RIB18129.1"/>
    <property type="molecule type" value="Genomic_DNA"/>
</dbReference>
<keyword evidence="1" id="KW-0238">DNA-binding</keyword>
<evidence type="ECO:0000256" key="1">
    <source>
        <dbReference type="PROSITE-ProRule" id="PRU00267"/>
    </source>
</evidence>
<dbReference type="GO" id="GO:0005634">
    <property type="term" value="C:nucleus"/>
    <property type="evidence" value="ECO:0007669"/>
    <property type="project" value="UniProtKB-UniRule"/>
</dbReference>
<dbReference type="PROSITE" id="PS50118">
    <property type="entry name" value="HMG_BOX_2"/>
    <property type="match status" value="1"/>
</dbReference>
<dbReference type="Gene3D" id="1.10.30.10">
    <property type="entry name" value="High mobility group box domain"/>
    <property type="match status" value="1"/>
</dbReference>
<evidence type="ECO:0000256" key="2">
    <source>
        <dbReference type="SAM" id="MobiDB-lite"/>
    </source>
</evidence>
<dbReference type="Proteomes" id="UP000266673">
    <property type="component" value="Unassembled WGS sequence"/>
</dbReference>
<dbReference type="SUPFAM" id="SSF47095">
    <property type="entry name" value="HMG-box"/>
    <property type="match status" value="1"/>
</dbReference>
<dbReference type="InterPro" id="IPR009071">
    <property type="entry name" value="HMG_box_dom"/>
</dbReference>
<keyword evidence="1" id="KW-0539">Nucleus</keyword>
<protein>
    <recommendedName>
        <fullName evidence="3">HMG box domain-containing protein</fullName>
    </recommendedName>
</protein>
<proteinExistence type="predicted"/>